<feature type="domain" description="Sugar phosphate transporter" evidence="6">
    <location>
        <begin position="32"/>
        <end position="310"/>
    </location>
</feature>
<gene>
    <name evidence="7" type="ORF">WJX72_008061</name>
</gene>
<evidence type="ECO:0000313" key="7">
    <source>
        <dbReference type="EMBL" id="KAK9813049.1"/>
    </source>
</evidence>
<feature type="transmembrane region" description="Helical" evidence="5">
    <location>
        <begin position="51"/>
        <end position="71"/>
    </location>
</feature>
<feature type="transmembrane region" description="Helical" evidence="5">
    <location>
        <begin position="78"/>
        <end position="97"/>
    </location>
</feature>
<feature type="transmembrane region" description="Helical" evidence="5">
    <location>
        <begin position="109"/>
        <end position="129"/>
    </location>
</feature>
<dbReference type="Proteomes" id="UP001489004">
    <property type="component" value="Unassembled WGS sequence"/>
</dbReference>
<dbReference type="EMBL" id="JALJOR010000008">
    <property type="protein sequence ID" value="KAK9813049.1"/>
    <property type="molecule type" value="Genomic_DNA"/>
</dbReference>
<reference evidence="7 8" key="1">
    <citation type="journal article" date="2024" name="Nat. Commun.">
        <title>Phylogenomics reveals the evolutionary origins of lichenization in chlorophyte algae.</title>
        <authorList>
            <person name="Puginier C."/>
            <person name="Libourel C."/>
            <person name="Otte J."/>
            <person name="Skaloud P."/>
            <person name="Haon M."/>
            <person name="Grisel S."/>
            <person name="Petersen M."/>
            <person name="Berrin J.G."/>
            <person name="Delaux P.M."/>
            <person name="Dal Grande F."/>
            <person name="Keller J."/>
        </authorList>
    </citation>
    <scope>NUCLEOTIDE SEQUENCE [LARGE SCALE GENOMIC DNA]</scope>
    <source>
        <strain evidence="7 8">SAG 2043</strain>
    </source>
</reference>
<dbReference type="GO" id="GO:0016020">
    <property type="term" value="C:membrane"/>
    <property type="evidence" value="ECO:0007669"/>
    <property type="project" value="UniProtKB-SubCell"/>
</dbReference>
<keyword evidence="8" id="KW-1185">Reference proteome</keyword>
<evidence type="ECO:0000313" key="8">
    <source>
        <dbReference type="Proteomes" id="UP001489004"/>
    </source>
</evidence>
<feature type="transmembrane region" description="Helical" evidence="5">
    <location>
        <begin position="266"/>
        <end position="287"/>
    </location>
</feature>
<protein>
    <recommendedName>
        <fullName evidence="6">Sugar phosphate transporter domain-containing protein</fullName>
    </recommendedName>
</protein>
<sequence>MSPAAAHRRCEAAMVDWVRPAAYGISNIVAAISIVMANKLVLSIYKFEFTYALTLIHTLTTMAGMILFASLGMFQPKAVPRLAVAPLAAAYVGYVVFNNLSLKLNTVGFYQISKISITPVVLIIEILLFRKYPTRSELAAVLVVCLGVAMATVTDTQLGSNYMGILVGFAAVGVTAIYQVWAGSKQKELQVGSMQMLHEYSPLAALMLGVLVPVLEPLGLHSPRDPQTIVGFPYSLPSVAAIAVSALLGLAVSLSTFLVIGATSSLTYNVCGHVKTIAILAGGVLFFGDAMPAKKLMGIAVAMSGIVWYSRLKLQAAALMAKATDMLVTNKKDDLESLRAELLRARV</sequence>
<accession>A0AAW1PY38</accession>
<dbReference type="InterPro" id="IPR004853">
    <property type="entry name" value="Sugar_P_trans_dom"/>
</dbReference>
<organism evidence="7 8">
    <name type="scientific">[Myrmecia] bisecta</name>
    <dbReference type="NCBI Taxonomy" id="41462"/>
    <lineage>
        <taxon>Eukaryota</taxon>
        <taxon>Viridiplantae</taxon>
        <taxon>Chlorophyta</taxon>
        <taxon>core chlorophytes</taxon>
        <taxon>Trebouxiophyceae</taxon>
        <taxon>Trebouxiales</taxon>
        <taxon>Trebouxiaceae</taxon>
        <taxon>Myrmecia</taxon>
    </lineage>
</organism>
<evidence type="ECO:0000256" key="4">
    <source>
        <dbReference type="ARBA" id="ARBA00023136"/>
    </source>
</evidence>
<evidence type="ECO:0000256" key="3">
    <source>
        <dbReference type="ARBA" id="ARBA00022989"/>
    </source>
</evidence>
<keyword evidence="3 5" id="KW-1133">Transmembrane helix</keyword>
<feature type="transmembrane region" description="Helical" evidence="5">
    <location>
        <begin position="202"/>
        <end position="220"/>
    </location>
</feature>
<name>A0AAW1PY38_9CHLO</name>
<feature type="transmembrane region" description="Helical" evidence="5">
    <location>
        <begin position="136"/>
        <end position="154"/>
    </location>
</feature>
<evidence type="ECO:0000259" key="6">
    <source>
        <dbReference type="Pfam" id="PF03151"/>
    </source>
</evidence>
<dbReference type="PANTHER" id="PTHR11132">
    <property type="entry name" value="SOLUTE CARRIER FAMILY 35"/>
    <property type="match status" value="1"/>
</dbReference>
<dbReference type="Pfam" id="PF03151">
    <property type="entry name" value="TPT"/>
    <property type="match status" value="1"/>
</dbReference>
<evidence type="ECO:0000256" key="2">
    <source>
        <dbReference type="ARBA" id="ARBA00022692"/>
    </source>
</evidence>
<feature type="transmembrane region" description="Helical" evidence="5">
    <location>
        <begin position="160"/>
        <end position="181"/>
    </location>
</feature>
<dbReference type="InterPro" id="IPR050186">
    <property type="entry name" value="TPT_transporter"/>
</dbReference>
<evidence type="ECO:0000256" key="1">
    <source>
        <dbReference type="ARBA" id="ARBA00004141"/>
    </source>
</evidence>
<keyword evidence="4 5" id="KW-0472">Membrane</keyword>
<keyword evidence="2 5" id="KW-0812">Transmembrane</keyword>
<feature type="transmembrane region" description="Helical" evidence="5">
    <location>
        <begin position="240"/>
        <end position="259"/>
    </location>
</feature>
<evidence type="ECO:0000256" key="5">
    <source>
        <dbReference type="SAM" id="Phobius"/>
    </source>
</evidence>
<comment type="caution">
    <text evidence="7">The sequence shown here is derived from an EMBL/GenBank/DDBJ whole genome shotgun (WGS) entry which is preliminary data.</text>
</comment>
<dbReference type="AlphaFoldDB" id="A0AAW1PY38"/>
<comment type="subcellular location">
    <subcellularLocation>
        <location evidence="1">Membrane</location>
        <topology evidence="1">Multi-pass membrane protein</topology>
    </subcellularLocation>
</comment>
<feature type="transmembrane region" description="Helical" evidence="5">
    <location>
        <begin position="21"/>
        <end position="45"/>
    </location>
</feature>
<proteinExistence type="predicted"/>